<keyword evidence="2" id="KW-1185">Reference proteome</keyword>
<dbReference type="EMBL" id="OBDY01000037">
    <property type="protein sequence ID" value="SNY70450.1"/>
    <property type="molecule type" value="Genomic_DNA"/>
</dbReference>
<dbReference type="Proteomes" id="UP000219612">
    <property type="component" value="Unassembled WGS sequence"/>
</dbReference>
<dbReference type="AlphaFoldDB" id="A0A285KCW3"/>
<sequence>MLPILGTWDVDLKTPIGTLHAVYVFTETEGAVTGTRRLIPQDC</sequence>
<organism evidence="1 2">
    <name type="scientific">Paractinoplanes atraurantiacus</name>
    <dbReference type="NCBI Taxonomy" id="1036182"/>
    <lineage>
        <taxon>Bacteria</taxon>
        <taxon>Bacillati</taxon>
        <taxon>Actinomycetota</taxon>
        <taxon>Actinomycetes</taxon>
        <taxon>Micromonosporales</taxon>
        <taxon>Micromonosporaceae</taxon>
        <taxon>Paractinoplanes</taxon>
    </lineage>
</organism>
<protein>
    <submittedName>
        <fullName evidence="1">Uncharacterized protein</fullName>
    </submittedName>
</protein>
<proteinExistence type="predicted"/>
<reference evidence="1 2" key="1">
    <citation type="submission" date="2017-09" db="EMBL/GenBank/DDBJ databases">
        <authorList>
            <person name="Ehlers B."/>
            <person name="Leendertz F.H."/>
        </authorList>
    </citation>
    <scope>NUCLEOTIDE SEQUENCE [LARGE SCALE GENOMIC DNA]</scope>
    <source>
        <strain evidence="1 2">CGMCC 4.6857</strain>
    </source>
</reference>
<accession>A0A285KCW3</accession>
<gene>
    <name evidence="1" type="ORF">SAMN05421748_13787</name>
</gene>
<name>A0A285KCW3_9ACTN</name>
<evidence type="ECO:0000313" key="1">
    <source>
        <dbReference type="EMBL" id="SNY70450.1"/>
    </source>
</evidence>
<evidence type="ECO:0000313" key="2">
    <source>
        <dbReference type="Proteomes" id="UP000219612"/>
    </source>
</evidence>
<dbReference type="RefSeq" id="WP_281260859.1">
    <property type="nucleotide sequence ID" value="NZ_OBDY01000037.1"/>
</dbReference>